<accession>A0A5Q2QGP6</accession>
<evidence type="ECO:0000313" key="9">
    <source>
        <dbReference type="EMBL" id="QGG80185.1"/>
    </source>
</evidence>
<evidence type="ECO:0000256" key="2">
    <source>
        <dbReference type="ARBA" id="ARBA00009477"/>
    </source>
</evidence>
<dbReference type="KEGG" id="llp:GH975_06190"/>
<evidence type="ECO:0000313" key="10">
    <source>
        <dbReference type="Proteomes" id="UP000388235"/>
    </source>
</evidence>
<dbReference type="GO" id="GO:0009306">
    <property type="term" value="P:protein secretion"/>
    <property type="evidence" value="ECO:0007669"/>
    <property type="project" value="InterPro"/>
</dbReference>
<reference evidence="9 10" key="1">
    <citation type="submission" date="2019-11" db="EMBL/GenBank/DDBJ databases">
        <authorList>
            <person name="Khan S.A."/>
            <person name="Jeon C.O."/>
            <person name="Chun B.H."/>
        </authorList>
    </citation>
    <scope>NUCLEOTIDE SEQUENCE [LARGE SCALE GENOMIC DNA]</scope>
    <source>
        <strain evidence="9 10">IMCC 1097</strain>
    </source>
</reference>
<keyword evidence="10" id="KW-1185">Reference proteome</keyword>
<keyword evidence="3" id="KW-0813">Transport</keyword>
<keyword evidence="6 7" id="KW-0472">Membrane</keyword>
<dbReference type="InterPro" id="IPR006144">
    <property type="entry name" value="Secretion_HlyD_CS"/>
</dbReference>
<comment type="subcellular location">
    <subcellularLocation>
        <location evidence="1">Membrane</location>
        <topology evidence="1">Single-pass membrane protein</topology>
    </subcellularLocation>
</comment>
<proteinExistence type="inferred from homology"/>
<dbReference type="Gene3D" id="2.40.50.100">
    <property type="match status" value="1"/>
</dbReference>
<dbReference type="PANTHER" id="PTHR30386:SF26">
    <property type="entry name" value="TRANSPORT PROTEIN COMB"/>
    <property type="match status" value="1"/>
</dbReference>
<sequence length="375" mass="40500">MRQASPIYLVAGLVSCFLIWAYHFEIDESVRATGSIAPAGRIQIVQVADGGVLEALYINEGDRVVKGQVIAKLEDTRASARKSELDAQLAALQVRRMRAQAEASGTPLSFVDLPAQWSGLIEAQRALFLASQDRQQKAVDALASSVSLAKREYDMMSKLTRGGDATNIQLLQAQRDFVDRTQALEDAKLQYRTQALGEIAEIDGQLFSLKFSIDERENIVAKTTITAPKSGIVTSLKYATLGASVSAGEAFVSIAPIDETLELELEIDPTDVGSLRLGMPIKLSLGAFDPAIFGTVTGQLKLISADVVPANDATRKAAYFKGVADVDWASNSRIDASLLRPGMTATVDIKTGSRTVLLYLFKPLLRGSSTVFTER</sequence>
<organism evidence="9 10">
    <name type="scientific">Litorivicinus lipolyticus</name>
    <dbReference type="NCBI Taxonomy" id="418701"/>
    <lineage>
        <taxon>Bacteria</taxon>
        <taxon>Pseudomonadati</taxon>
        <taxon>Pseudomonadota</taxon>
        <taxon>Gammaproteobacteria</taxon>
        <taxon>Oceanospirillales</taxon>
        <taxon>Litorivicinaceae</taxon>
        <taxon>Litorivicinus</taxon>
    </lineage>
</organism>
<evidence type="ECO:0000256" key="1">
    <source>
        <dbReference type="ARBA" id="ARBA00004167"/>
    </source>
</evidence>
<protein>
    <submittedName>
        <fullName evidence="9">HlyD family efflux transporter periplasmic adaptor subunit</fullName>
    </submittedName>
</protein>
<feature type="transmembrane region" description="Helical" evidence="7">
    <location>
        <begin position="7"/>
        <end position="24"/>
    </location>
</feature>
<dbReference type="AlphaFoldDB" id="A0A5Q2QGP6"/>
<comment type="similarity">
    <text evidence="2">Belongs to the membrane fusion protein (MFP) (TC 8.A.1) family.</text>
</comment>
<dbReference type="EMBL" id="CP045871">
    <property type="protein sequence ID" value="QGG80185.1"/>
    <property type="molecule type" value="Genomic_DNA"/>
</dbReference>
<feature type="domain" description="AprE-like beta-barrel" evidence="8">
    <location>
        <begin position="262"/>
        <end position="352"/>
    </location>
</feature>
<dbReference type="PROSITE" id="PS51257">
    <property type="entry name" value="PROKAR_LIPOPROTEIN"/>
    <property type="match status" value="1"/>
</dbReference>
<evidence type="ECO:0000259" key="8">
    <source>
        <dbReference type="Pfam" id="PF26002"/>
    </source>
</evidence>
<dbReference type="Proteomes" id="UP000388235">
    <property type="component" value="Chromosome"/>
</dbReference>
<dbReference type="Gene3D" id="2.40.30.170">
    <property type="match status" value="1"/>
</dbReference>
<evidence type="ECO:0000256" key="4">
    <source>
        <dbReference type="ARBA" id="ARBA00022692"/>
    </source>
</evidence>
<keyword evidence="5 7" id="KW-1133">Transmembrane helix</keyword>
<gene>
    <name evidence="9" type="ORF">GH975_06190</name>
</gene>
<evidence type="ECO:0000256" key="7">
    <source>
        <dbReference type="SAM" id="Phobius"/>
    </source>
</evidence>
<name>A0A5Q2QGP6_9GAMM</name>
<dbReference type="PANTHER" id="PTHR30386">
    <property type="entry name" value="MEMBRANE FUSION SUBUNIT OF EMRAB-TOLC MULTIDRUG EFFLUX PUMP"/>
    <property type="match status" value="1"/>
</dbReference>
<dbReference type="PROSITE" id="PS00543">
    <property type="entry name" value="HLYD_FAMILY"/>
    <property type="match status" value="1"/>
</dbReference>
<dbReference type="InterPro" id="IPR050739">
    <property type="entry name" value="MFP"/>
</dbReference>
<evidence type="ECO:0000256" key="6">
    <source>
        <dbReference type="ARBA" id="ARBA00023136"/>
    </source>
</evidence>
<dbReference type="GO" id="GO:0016020">
    <property type="term" value="C:membrane"/>
    <property type="evidence" value="ECO:0007669"/>
    <property type="project" value="UniProtKB-SubCell"/>
</dbReference>
<keyword evidence="4 7" id="KW-0812">Transmembrane</keyword>
<evidence type="ECO:0000256" key="3">
    <source>
        <dbReference type="ARBA" id="ARBA00022448"/>
    </source>
</evidence>
<dbReference type="InterPro" id="IPR058982">
    <property type="entry name" value="Beta-barrel_AprE"/>
</dbReference>
<evidence type="ECO:0000256" key="5">
    <source>
        <dbReference type="ARBA" id="ARBA00022989"/>
    </source>
</evidence>
<dbReference type="PRINTS" id="PR01490">
    <property type="entry name" value="RTXTOXIND"/>
</dbReference>
<dbReference type="RefSeq" id="WP_153713689.1">
    <property type="nucleotide sequence ID" value="NZ_CP045871.1"/>
</dbReference>
<dbReference type="Pfam" id="PF26002">
    <property type="entry name" value="Beta-barrel_AprE"/>
    <property type="match status" value="1"/>
</dbReference>
<dbReference type="OrthoDB" id="9775513at2"/>